<protein>
    <submittedName>
        <fullName evidence="2">DNA damage-binding protein 1</fullName>
    </submittedName>
</protein>
<dbReference type="InterPro" id="IPR058543">
    <property type="entry name" value="Beta-prop_RSE1/DDB1/CPSF1_2nd"/>
</dbReference>
<evidence type="ECO:0000313" key="3">
    <source>
        <dbReference type="Proteomes" id="UP000314294"/>
    </source>
</evidence>
<dbReference type="InterPro" id="IPR015943">
    <property type="entry name" value="WD40/YVTN_repeat-like_dom_sf"/>
</dbReference>
<comment type="caution">
    <text evidence="2">The sequence shown here is derived from an EMBL/GenBank/DDBJ whole genome shotgun (WGS) entry which is preliminary data.</text>
</comment>
<dbReference type="Pfam" id="PF23726">
    <property type="entry name" value="Beta-prop_RSE1_2nd"/>
    <property type="match status" value="1"/>
</dbReference>
<name>A0A4Z2E9U1_9TELE</name>
<dbReference type="Proteomes" id="UP000314294">
    <property type="component" value="Unassembled WGS sequence"/>
</dbReference>
<dbReference type="Gene3D" id="2.130.10.10">
    <property type="entry name" value="YVTN repeat-like/Quinoprotein amine dehydrogenase"/>
    <property type="match status" value="1"/>
</dbReference>
<sequence length="79" mass="8725">MDLMSAGRLRAFNRAVSLQITSGSVRLVLQESKALVSEWKEPQGRNISVAACNHTQVVLAVGRALYYLQILAGELKQIR</sequence>
<dbReference type="AlphaFoldDB" id="A0A4Z2E9U1"/>
<dbReference type="PANTHER" id="PTHR10644">
    <property type="entry name" value="DNA REPAIR/RNA PROCESSING CPSF FAMILY"/>
    <property type="match status" value="1"/>
</dbReference>
<feature type="domain" description="RSE1/DDB1/CPSF1 second beta-propeller" evidence="1">
    <location>
        <begin position="14"/>
        <end position="72"/>
    </location>
</feature>
<organism evidence="2 3">
    <name type="scientific">Liparis tanakae</name>
    <name type="common">Tanaka's snailfish</name>
    <dbReference type="NCBI Taxonomy" id="230148"/>
    <lineage>
        <taxon>Eukaryota</taxon>
        <taxon>Metazoa</taxon>
        <taxon>Chordata</taxon>
        <taxon>Craniata</taxon>
        <taxon>Vertebrata</taxon>
        <taxon>Euteleostomi</taxon>
        <taxon>Actinopterygii</taxon>
        <taxon>Neopterygii</taxon>
        <taxon>Teleostei</taxon>
        <taxon>Neoteleostei</taxon>
        <taxon>Acanthomorphata</taxon>
        <taxon>Eupercaria</taxon>
        <taxon>Perciformes</taxon>
        <taxon>Cottioidei</taxon>
        <taxon>Cottales</taxon>
        <taxon>Liparidae</taxon>
        <taxon>Liparis</taxon>
    </lineage>
</organism>
<gene>
    <name evidence="2" type="primary">DDB1_0</name>
    <name evidence="2" type="ORF">EYF80_064396</name>
</gene>
<evidence type="ECO:0000259" key="1">
    <source>
        <dbReference type="Pfam" id="PF23726"/>
    </source>
</evidence>
<dbReference type="InterPro" id="IPR050358">
    <property type="entry name" value="RSE1/DDB1/CFT1"/>
</dbReference>
<dbReference type="EMBL" id="SRLO01012440">
    <property type="protein sequence ID" value="TNN25473.1"/>
    <property type="molecule type" value="Genomic_DNA"/>
</dbReference>
<accession>A0A4Z2E9U1</accession>
<dbReference type="OrthoDB" id="433457at2759"/>
<proteinExistence type="predicted"/>
<evidence type="ECO:0000313" key="2">
    <source>
        <dbReference type="EMBL" id="TNN25473.1"/>
    </source>
</evidence>
<keyword evidence="3" id="KW-1185">Reference proteome</keyword>
<reference evidence="2 3" key="1">
    <citation type="submission" date="2019-03" db="EMBL/GenBank/DDBJ databases">
        <title>First draft genome of Liparis tanakae, snailfish: a comprehensive survey of snailfish specific genes.</title>
        <authorList>
            <person name="Kim W."/>
            <person name="Song I."/>
            <person name="Jeong J.-H."/>
            <person name="Kim D."/>
            <person name="Kim S."/>
            <person name="Ryu S."/>
            <person name="Song J.Y."/>
            <person name="Lee S.K."/>
        </authorList>
    </citation>
    <scope>NUCLEOTIDE SEQUENCE [LARGE SCALE GENOMIC DNA]</scope>
    <source>
        <tissue evidence="2">Muscle</tissue>
    </source>
</reference>